<dbReference type="Proteomes" id="UP000050920">
    <property type="component" value="Unassembled WGS sequence"/>
</dbReference>
<dbReference type="GO" id="GO:0015970">
    <property type="term" value="P:guanosine tetraphosphate biosynthetic process"/>
    <property type="evidence" value="ECO:0007669"/>
    <property type="project" value="UniProtKB-UniPathway"/>
</dbReference>
<proteinExistence type="inferred from homology"/>
<dbReference type="Pfam" id="PF13291">
    <property type="entry name" value="ACT_4"/>
    <property type="match status" value="1"/>
</dbReference>
<organism evidence="9 10">
    <name type="scientific">Lactiplantibacillus fabifermentans DSM 21115</name>
    <dbReference type="NCBI Taxonomy" id="1413187"/>
    <lineage>
        <taxon>Bacteria</taxon>
        <taxon>Bacillati</taxon>
        <taxon>Bacillota</taxon>
        <taxon>Bacilli</taxon>
        <taxon>Lactobacillales</taxon>
        <taxon>Lactobacillaceae</taxon>
        <taxon>Lactiplantibacillus</taxon>
    </lineage>
</organism>
<dbReference type="FunFam" id="3.10.20.30:FF:000002">
    <property type="entry name" value="GTP pyrophosphokinase (RelA/SpoT)"/>
    <property type="match status" value="1"/>
</dbReference>
<dbReference type="SUPFAM" id="SSF109604">
    <property type="entry name" value="HD-domain/PDEase-like"/>
    <property type="match status" value="1"/>
</dbReference>
<dbReference type="Gene3D" id="3.10.20.30">
    <property type="match status" value="1"/>
</dbReference>
<dbReference type="GO" id="GO:0016301">
    <property type="term" value="F:kinase activity"/>
    <property type="evidence" value="ECO:0007669"/>
    <property type="project" value="UniProtKB-KW"/>
</dbReference>
<dbReference type="FunFam" id="1.10.3210.10:FF:000001">
    <property type="entry name" value="GTP pyrophosphokinase RelA"/>
    <property type="match status" value="1"/>
</dbReference>
<evidence type="ECO:0000313" key="9">
    <source>
        <dbReference type="EMBL" id="KRO28143.1"/>
    </source>
</evidence>
<dbReference type="InterPro" id="IPR043519">
    <property type="entry name" value="NT_sf"/>
</dbReference>
<dbReference type="Gene3D" id="3.30.460.10">
    <property type="entry name" value="Beta Polymerase, domain 2"/>
    <property type="match status" value="1"/>
</dbReference>
<keyword evidence="10" id="KW-1185">Reference proteome</keyword>
<dbReference type="InterPro" id="IPR003607">
    <property type="entry name" value="HD/PDEase_dom"/>
</dbReference>
<keyword evidence="3" id="KW-0342">GTP-binding</keyword>
<protein>
    <recommendedName>
        <fullName evidence="2">GTP diphosphokinase</fullName>
        <ecNumber evidence="2">2.7.6.5</ecNumber>
    </recommendedName>
</protein>
<accession>A0A0R2NR22</accession>
<keyword evidence="9" id="KW-0418">Kinase</keyword>
<evidence type="ECO:0000256" key="2">
    <source>
        <dbReference type="ARBA" id="ARBA00013251"/>
    </source>
</evidence>
<dbReference type="Pfam" id="PF02824">
    <property type="entry name" value="TGS"/>
    <property type="match status" value="1"/>
</dbReference>
<dbReference type="InterPro" id="IPR012675">
    <property type="entry name" value="Beta-grasp_dom_sf"/>
</dbReference>
<keyword evidence="3" id="KW-0547">Nucleotide-binding</keyword>
<evidence type="ECO:0000256" key="1">
    <source>
        <dbReference type="ARBA" id="ARBA00004976"/>
    </source>
</evidence>
<dbReference type="InterPro" id="IPR045600">
    <property type="entry name" value="RelA/SpoT_AH_RIS"/>
</dbReference>
<dbReference type="Pfam" id="PF19296">
    <property type="entry name" value="RelA_AH_RIS"/>
    <property type="match status" value="1"/>
</dbReference>
<dbReference type="CDD" id="cd00077">
    <property type="entry name" value="HDc"/>
    <property type="match status" value="1"/>
</dbReference>
<dbReference type="NCBIfam" id="TIGR00691">
    <property type="entry name" value="spoT_relA"/>
    <property type="match status" value="1"/>
</dbReference>
<dbReference type="InterPro" id="IPR006674">
    <property type="entry name" value="HD_domain"/>
</dbReference>
<evidence type="ECO:0000256" key="6">
    <source>
        <dbReference type="SAM" id="MobiDB-lite"/>
    </source>
</evidence>
<dbReference type="Gene3D" id="3.30.70.260">
    <property type="match status" value="1"/>
</dbReference>
<dbReference type="SUPFAM" id="SSF81271">
    <property type="entry name" value="TGS-like"/>
    <property type="match status" value="1"/>
</dbReference>
<dbReference type="Gene3D" id="1.10.3210.10">
    <property type="entry name" value="Hypothetical protein af1432"/>
    <property type="match status" value="1"/>
</dbReference>
<evidence type="ECO:0000256" key="5">
    <source>
        <dbReference type="RuleBase" id="RU003847"/>
    </source>
</evidence>
<dbReference type="InterPro" id="IPR012676">
    <property type="entry name" value="TGS-like"/>
</dbReference>
<feature type="region of interest" description="Disordered" evidence="6">
    <location>
        <begin position="556"/>
        <end position="607"/>
    </location>
</feature>
<feature type="domain" description="HD" evidence="7">
    <location>
        <begin position="50"/>
        <end position="149"/>
    </location>
</feature>
<dbReference type="SMART" id="SM00471">
    <property type="entry name" value="HDc"/>
    <property type="match status" value="1"/>
</dbReference>
<dbReference type="InterPro" id="IPR004811">
    <property type="entry name" value="RelA/Spo_fam"/>
</dbReference>
<dbReference type="EC" id="2.7.6.5" evidence="2"/>
<dbReference type="FunFam" id="3.30.460.10:FF:000001">
    <property type="entry name" value="GTP pyrophosphokinase RelA"/>
    <property type="match status" value="1"/>
</dbReference>
<dbReference type="Pfam" id="PF13328">
    <property type="entry name" value="HD_4"/>
    <property type="match status" value="1"/>
</dbReference>
<comment type="function">
    <text evidence="5">In eubacteria ppGpp (guanosine 3'-diphosphate 5'-diphosphate) is a mediator of the stringent response that coordinates a variety of cellular activities in response to changes in nutritional abundance.</text>
</comment>
<feature type="compositionally biased region" description="Basic and acidic residues" evidence="6">
    <location>
        <begin position="589"/>
        <end position="601"/>
    </location>
</feature>
<dbReference type="UniPathway" id="UPA00908">
    <property type="reaction ID" value="UER00884"/>
</dbReference>
<reference evidence="9 10" key="1">
    <citation type="journal article" date="2015" name="Genome Announc.">
        <title>Expanding the biotechnology potential of lactobacilli through comparative genomics of 213 strains and associated genera.</title>
        <authorList>
            <person name="Sun Z."/>
            <person name="Harris H.M."/>
            <person name="McCann A."/>
            <person name="Guo C."/>
            <person name="Argimon S."/>
            <person name="Zhang W."/>
            <person name="Yang X."/>
            <person name="Jeffery I.B."/>
            <person name="Cooney J.C."/>
            <person name="Kagawa T.F."/>
            <person name="Liu W."/>
            <person name="Song Y."/>
            <person name="Salvetti E."/>
            <person name="Wrobel A."/>
            <person name="Rasinkangas P."/>
            <person name="Parkhill J."/>
            <person name="Rea M.C."/>
            <person name="O'Sullivan O."/>
            <person name="Ritari J."/>
            <person name="Douillard F.P."/>
            <person name="Paul Ross R."/>
            <person name="Yang R."/>
            <person name="Briner A.E."/>
            <person name="Felis G.E."/>
            <person name="de Vos W.M."/>
            <person name="Barrangou R."/>
            <person name="Klaenhammer T.R."/>
            <person name="Caufield P.W."/>
            <person name="Cui Y."/>
            <person name="Zhang H."/>
            <person name="O'Toole P.W."/>
        </authorList>
    </citation>
    <scope>NUCLEOTIDE SEQUENCE [LARGE SCALE GENOMIC DNA]</scope>
    <source>
        <strain evidence="9 10">DSM 21115</strain>
    </source>
</reference>
<dbReference type="PANTHER" id="PTHR21262">
    <property type="entry name" value="GUANOSINE-3',5'-BIS DIPHOSPHATE 3'-PYROPHOSPHOHYDROLASE"/>
    <property type="match status" value="1"/>
</dbReference>
<evidence type="ECO:0000256" key="4">
    <source>
        <dbReference type="ARBA" id="ARBA00048244"/>
    </source>
</evidence>
<dbReference type="InterPro" id="IPR007685">
    <property type="entry name" value="RelA_SpoT"/>
</dbReference>
<dbReference type="InterPro" id="IPR004095">
    <property type="entry name" value="TGS"/>
</dbReference>
<evidence type="ECO:0000256" key="3">
    <source>
        <dbReference type="ARBA" id="ARBA00023134"/>
    </source>
</evidence>
<comment type="catalytic activity">
    <reaction evidence="4">
        <text>GTP + ATP = guanosine 3'-diphosphate 5'-triphosphate + AMP</text>
        <dbReference type="Rhea" id="RHEA:22088"/>
        <dbReference type="ChEBI" id="CHEBI:30616"/>
        <dbReference type="ChEBI" id="CHEBI:37565"/>
        <dbReference type="ChEBI" id="CHEBI:142410"/>
        <dbReference type="ChEBI" id="CHEBI:456215"/>
        <dbReference type="EC" id="2.7.6.5"/>
    </reaction>
</comment>
<dbReference type="SMART" id="SM00954">
    <property type="entry name" value="RelA_SpoT"/>
    <property type="match status" value="1"/>
</dbReference>
<dbReference type="CDD" id="cd05399">
    <property type="entry name" value="NT_Rel-Spo_like"/>
    <property type="match status" value="1"/>
</dbReference>
<evidence type="ECO:0000259" key="7">
    <source>
        <dbReference type="PROSITE" id="PS51831"/>
    </source>
</evidence>
<comment type="similarity">
    <text evidence="5">Belongs to the relA/spoT family.</text>
</comment>
<sequence>MPKQPTWTAQDVIDTVQKYMNDEHVALVQRACDFATYVHRDQYRQSGEPYIMHPIQVAGILAELKMDPETVASGFLHDVVEDTGVTLGDVEELFGKDVAVIVDGVTKLGKIRYKSNKEQLAENHRKLLLAMSKDIRVMIVKLADRLHNMRTLQHLRPDKQRRIANETLEIYAPIADRLGISTIKWELEDISLRYLNPQQYYRIVHLMNSRREDREKYIEIAIQDINKALKDLKLPDAEIYGRPKHIYSIYKKMRDKHKQFSQMYDLLAIRVVVDSIKDCYAVLGAIHTQWKPMPGRFKDYIAMPKANMYQSLHTTVVGPEGKPLEIQIRTFEMHRVAEYGVAAHWAYKEGVHDEVQATKSGDKLNLVKEIIELQDESKDAADFMEGVKGDLFSDRVYAFTPKGDVTELPKGAGPLDMAYSIHTEVGNHTTGAKVNGKIVPLDYQIKNGDIVDILTSTSSTGPSRDWQKLVYTRRARNKIKQFFRNADREENIVSGREMLEHQLREFDFNPKVVMTKEKVEAVAKKMHYSSEDDLFAALGFGDVQPVGIANRLTSDVRKQREADRQRERERAILEESHETSTKTKKKSKDQHDEQDKQDEKRKKVSSSGGVIIQGVDNLLVRLSHCCSPVPGDEIVGYITKGRGVSVHRVDCPNVKSAEAQGERLIDVQWEDPEGDRTNYNADLEVQGYNRNGMLNDVLKVINNNTKFLTNVNGKVDHNKMVIISVSIGVRNLDHLQRIIDSLKNVQDVYVVERKMF</sequence>
<gene>
    <name evidence="9" type="ORF">DY78_GL002641</name>
</gene>
<dbReference type="CDD" id="cd01668">
    <property type="entry name" value="TGS_RSH"/>
    <property type="match status" value="1"/>
</dbReference>
<dbReference type="PROSITE" id="PS51831">
    <property type="entry name" value="HD"/>
    <property type="match status" value="1"/>
</dbReference>
<dbReference type="CDD" id="cd04876">
    <property type="entry name" value="ACT_RelA-SpoT"/>
    <property type="match status" value="1"/>
</dbReference>
<feature type="domain" description="TGS" evidence="8">
    <location>
        <begin position="394"/>
        <end position="455"/>
    </location>
</feature>
<dbReference type="RefSeq" id="WP_024624883.1">
    <property type="nucleotide sequence ID" value="NZ_AYGX02000052.1"/>
</dbReference>
<dbReference type="GO" id="GO:0005886">
    <property type="term" value="C:plasma membrane"/>
    <property type="evidence" value="ECO:0007669"/>
    <property type="project" value="TreeGrafter"/>
</dbReference>
<dbReference type="InterPro" id="IPR033655">
    <property type="entry name" value="TGS_RelA/SpoT"/>
</dbReference>
<comment type="pathway">
    <text evidence="1">Purine metabolism; ppGpp biosynthesis; ppGpp from GTP: step 1/2.</text>
</comment>
<dbReference type="EMBL" id="AYGX02000052">
    <property type="protein sequence ID" value="KRO28143.1"/>
    <property type="molecule type" value="Genomic_DNA"/>
</dbReference>
<dbReference type="GO" id="GO:0008728">
    <property type="term" value="F:GTP diphosphokinase activity"/>
    <property type="evidence" value="ECO:0007669"/>
    <property type="project" value="UniProtKB-EC"/>
</dbReference>
<dbReference type="Pfam" id="PF04607">
    <property type="entry name" value="RelA_SpoT"/>
    <property type="match status" value="1"/>
</dbReference>
<dbReference type="PROSITE" id="PS51880">
    <property type="entry name" value="TGS"/>
    <property type="match status" value="1"/>
</dbReference>
<dbReference type="AlphaFoldDB" id="A0A0R2NR22"/>
<evidence type="ECO:0000313" key="10">
    <source>
        <dbReference type="Proteomes" id="UP000050920"/>
    </source>
</evidence>
<comment type="caution">
    <text evidence="9">The sequence shown here is derived from an EMBL/GenBank/DDBJ whole genome shotgun (WGS) entry which is preliminary data.</text>
</comment>
<name>A0A0R2NR22_9LACO</name>
<keyword evidence="9" id="KW-0808">Transferase</keyword>
<dbReference type="SUPFAM" id="SSF81301">
    <property type="entry name" value="Nucleotidyltransferase"/>
    <property type="match status" value="1"/>
</dbReference>
<dbReference type="GO" id="GO:0005525">
    <property type="term" value="F:GTP binding"/>
    <property type="evidence" value="ECO:0007669"/>
    <property type="project" value="UniProtKB-KW"/>
</dbReference>
<dbReference type="InterPro" id="IPR002912">
    <property type="entry name" value="ACT_dom"/>
</dbReference>
<feature type="compositionally biased region" description="Basic and acidic residues" evidence="6">
    <location>
        <begin position="556"/>
        <end position="581"/>
    </location>
</feature>
<evidence type="ECO:0000259" key="8">
    <source>
        <dbReference type="PROSITE" id="PS51880"/>
    </source>
</evidence>
<dbReference type="PANTHER" id="PTHR21262:SF31">
    <property type="entry name" value="GTP PYROPHOSPHOKINASE"/>
    <property type="match status" value="1"/>
</dbReference>